<reference evidence="1 2" key="1">
    <citation type="submission" date="2018-01" db="EMBL/GenBank/DDBJ databases">
        <title>Genome sequence of the PGP bacterium Paenibacillus illinoisensis E3.</title>
        <authorList>
            <person name="Rolli E."/>
            <person name="Marasco R."/>
            <person name="Bessem C."/>
            <person name="Michoud G."/>
            <person name="Gaiarsa S."/>
            <person name="Borin S."/>
            <person name="Daffonchio D."/>
        </authorList>
    </citation>
    <scope>NUCLEOTIDE SEQUENCE [LARGE SCALE GENOMIC DNA]</scope>
    <source>
        <strain evidence="1 2">E3</strain>
    </source>
</reference>
<gene>
    <name evidence="1" type="ORF">PIL02S_01674</name>
</gene>
<dbReference type="InterPro" id="IPR039498">
    <property type="entry name" value="NTP_transf_5"/>
</dbReference>
<protein>
    <submittedName>
        <fullName evidence="1">Uncharacterized protein</fullName>
    </submittedName>
</protein>
<comment type="caution">
    <text evidence="1">The sequence shown here is derived from an EMBL/GenBank/DDBJ whole genome shotgun (WGS) entry which is preliminary data.</text>
</comment>
<accession>A0A2W0CJ33</accession>
<dbReference type="Pfam" id="PF14907">
    <property type="entry name" value="NTP_transf_5"/>
    <property type="match status" value="1"/>
</dbReference>
<dbReference type="Proteomes" id="UP000247459">
    <property type="component" value="Unassembled WGS sequence"/>
</dbReference>
<name>A0A2W0CJ33_9BACL</name>
<proteinExistence type="predicted"/>
<organism evidence="1 2">
    <name type="scientific">Paenibacillus illinoisensis</name>
    <dbReference type="NCBI Taxonomy" id="59845"/>
    <lineage>
        <taxon>Bacteria</taxon>
        <taxon>Bacillati</taxon>
        <taxon>Bacillota</taxon>
        <taxon>Bacilli</taxon>
        <taxon>Bacillales</taxon>
        <taxon>Paenibacillaceae</taxon>
        <taxon>Paenibacillus</taxon>
    </lineage>
</organism>
<dbReference type="RefSeq" id="WP_181429722.1">
    <property type="nucleotide sequence ID" value="NZ_PRLG01000013.1"/>
</dbReference>
<evidence type="ECO:0000313" key="1">
    <source>
        <dbReference type="EMBL" id="PYY30072.1"/>
    </source>
</evidence>
<sequence length="380" mass="44712">MNEKLQLHDHERLLILCSRIEMTVENEEEAKVIIDNGFDIDKLVSLANRHKVLQLIGGHLLRLDQTGKIKNMYKRLFNSYYLSNKHRNELMFAEGLQVIRAFDQESIKAIPLKGFVLLPNVYKDMGLRICNDLDFLIDLSDRNKVSQVLKSLGYVIGDYDWSSNTINQVSRQEEMLWKMHIGNIYPHVKLSDDPFLRHIDIDFSYDVDLKKNYQASKALLENAVKTNLEDTPVFLLEEMDFLIHIAIHLYKEATNVQWVLLHADLNLIKFCDLRECTLNLLERGQLDWNLLAKRANELLATEALFYSFYYLDYLYDEHYSDVLQPILNIRDETFLEKYGELDYGSAVKWKKSFVERFFSLSNEDEIEGTSRLEQFKEKMT</sequence>
<evidence type="ECO:0000313" key="2">
    <source>
        <dbReference type="Proteomes" id="UP000247459"/>
    </source>
</evidence>
<dbReference type="EMBL" id="PRLG01000013">
    <property type="protein sequence ID" value="PYY30072.1"/>
    <property type="molecule type" value="Genomic_DNA"/>
</dbReference>
<dbReference type="AlphaFoldDB" id="A0A2W0CJ33"/>